<dbReference type="CDD" id="cd04604">
    <property type="entry name" value="CBS_pair_SIS_assoc"/>
    <property type="match status" value="1"/>
</dbReference>
<dbReference type="GO" id="GO:0019146">
    <property type="term" value="F:arabinose-5-phosphate isomerase activity"/>
    <property type="evidence" value="ECO:0007669"/>
    <property type="project" value="UniProtKB-EC"/>
</dbReference>
<dbReference type="AlphaFoldDB" id="A0A2V1GZ67"/>
<dbReference type="Pfam" id="PF00571">
    <property type="entry name" value="CBS"/>
    <property type="match status" value="2"/>
</dbReference>
<evidence type="ECO:0000256" key="3">
    <source>
        <dbReference type="ARBA" id="ARBA00023122"/>
    </source>
</evidence>
<feature type="binding site" evidence="5">
    <location>
        <position position="87"/>
    </location>
    <ligand>
        <name>Zn(2+)</name>
        <dbReference type="ChEBI" id="CHEBI:29105"/>
    </ligand>
</feature>
<dbReference type="InterPro" id="IPR004800">
    <property type="entry name" value="KdsD/KpsF-type"/>
</dbReference>
<evidence type="ECO:0000259" key="8">
    <source>
        <dbReference type="PROSITE" id="PS51371"/>
    </source>
</evidence>
<dbReference type="InterPro" id="IPR001347">
    <property type="entry name" value="SIS_dom"/>
</dbReference>
<feature type="site" description="Catalytically relevant" evidence="6">
    <location>
        <position position="64"/>
    </location>
</feature>
<feature type="domain" description="CBS" evidence="8">
    <location>
        <begin position="215"/>
        <end position="272"/>
    </location>
</feature>
<dbReference type="PROSITE" id="PS51371">
    <property type="entry name" value="CBS"/>
    <property type="match status" value="1"/>
</dbReference>
<dbReference type="InterPro" id="IPR000644">
    <property type="entry name" value="CBS_dom"/>
</dbReference>
<comment type="similarity">
    <text evidence="1 4">Belongs to the SIS family. GutQ/KpsF subfamily.</text>
</comment>
<dbReference type="PANTHER" id="PTHR42745">
    <property type="match status" value="1"/>
</dbReference>
<evidence type="ECO:0000313" key="11">
    <source>
        <dbReference type="Proteomes" id="UP000244906"/>
    </source>
</evidence>
<accession>A0A2V1GZ67</accession>
<dbReference type="OrthoDB" id="9762536at2"/>
<dbReference type="Pfam" id="PF01380">
    <property type="entry name" value="SIS"/>
    <property type="match status" value="1"/>
</dbReference>
<dbReference type="GO" id="GO:1901135">
    <property type="term" value="P:carbohydrate derivative metabolic process"/>
    <property type="evidence" value="ECO:0007669"/>
    <property type="project" value="InterPro"/>
</dbReference>
<proteinExistence type="inferred from homology"/>
<feature type="site" description="Catalytically relevant" evidence="6">
    <location>
        <position position="116"/>
    </location>
</feature>
<dbReference type="SMART" id="SM00116">
    <property type="entry name" value="CBS"/>
    <property type="match status" value="1"/>
</dbReference>
<comment type="caution">
    <text evidence="10">The sequence shown here is derived from an EMBL/GenBank/DDBJ whole genome shotgun (WGS) entry which is preliminary data.</text>
</comment>
<dbReference type="Gene3D" id="3.40.50.10490">
    <property type="entry name" value="Glucose-6-phosphate isomerase like protein, domain 1"/>
    <property type="match status" value="1"/>
</dbReference>
<dbReference type="GO" id="GO:0097367">
    <property type="term" value="F:carbohydrate derivative binding"/>
    <property type="evidence" value="ECO:0007669"/>
    <property type="project" value="InterPro"/>
</dbReference>
<keyword evidence="11" id="KW-1185">Reference proteome</keyword>
<gene>
    <name evidence="10" type="ORF">DC094_06545</name>
</gene>
<evidence type="ECO:0000313" key="10">
    <source>
        <dbReference type="EMBL" id="PVZ70254.1"/>
    </source>
</evidence>
<dbReference type="EMBL" id="QDDL01000002">
    <property type="protein sequence ID" value="PVZ70254.1"/>
    <property type="molecule type" value="Genomic_DNA"/>
</dbReference>
<keyword evidence="3 7" id="KW-0129">CBS domain</keyword>
<name>A0A2V1GZ67_9GAMM</name>
<evidence type="ECO:0000256" key="5">
    <source>
        <dbReference type="PIRSR" id="PIRSR004692-2"/>
    </source>
</evidence>
<feature type="site" description="Catalytically relevant" evidence="6">
    <location>
        <position position="198"/>
    </location>
</feature>
<dbReference type="PANTHER" id="PTHR42745:SF1">
    <property type="entry name" value="ARABINOSE 5-PHOSPHATE ISOMERASE KDSD"/>
    <property type="match status" value="1"/>
</dbReference>
<keyword evidence="4 10" id="KW-0413">Isomerase</keyword>
<protein>
    <recommendedName>
        <fullName evidence="4">Arabinose 5-phosphate isomerase</fullName>
        <shortName evidence="4">API</shortName>
        <ecNumber evidence="4">5.3.1.13</ecNumber>
    </recommendedName>
</protein>
<feature type="site" description="Catalytically relevant" evidence="6">
    <location>
        <position position="157"/>
    </location>
</feature>
<dbReference type="PROSITE" id="PS51464">
    <property type="entry name" value="SIS"/>
    <property type="match status" value="1"/>
</dbReference>
<dbReference type="Proteomes" id="UP000244906">
    <property type="component" value="Unassembled WGS sequence"/>
</dbReference>
<dbReference type="InterPro" id="IPR050986">
    <property type="entry name" value="GutQ/KpsF_isomerases"/>
</dbReference>
<dbReference type="EC" id="5.3.1.13" evidence="4"/>
<evidence type="ECO:0000259" key="9">
    <source>
        <dbReference type="PROSITE" id="PS51464"/>
    </source>
</evidence>
<evidence type="ECO:0000256" key="6">
    <source>
        <dbReference type="PIRSR" id="PIRSR004692-3"/>
    </source>
</evidence>
<feature type="domain" description="SIS" evidence="9">
    <location>
        <begin position="46"/>
        <end position="189"/>
    </location>
</feature>
<dbReference type="NCBIfam" id="TIGR00393">
    <property type="entry name" value="kpsF"/>
    <property type="match status" value="1"/>
</dbReference>
<dbReference type="InterPro" id="IPR035474">
    <property type="entry name" value="SIS_Kpsf"/>
</dbReference>
<keyword evidence="2" id="KW-0677">Repeat</keyword>
<dbReference type="Gene3D" id="3.10.580.10">
    <property type="entry name" value="CBS-domain"/>
    <property type="match status" value="1"/>
</dbReference>
<dbReference type="GO" id="GO:0046872">
    <property type="term" value="F:metal ion binding"/>
    <property type="evidence" value="ECO:0007669"/>
    <property type="project" value="UniProtKB-KW"/>
</dbReference>
<reference evidence="10 11" key="1">
    <citation type="submission" date="2018-04" db="EMBL/GenBank/DDBJ databases">
        <title>Thalassorhabdus spongiae gen. nov., sp. nov., isolated from a marine sponge in South-West Iceland.</title>
        <authorList>
            <person name="Knobloch S."/>
            <person name="Daussin A."/>
            <person name="Johannsson R."/>
            <person name="Marteinsson V.T."/>
        </authorList>
    </citation>
    <scope>NUCLEOTIDE SEQUENCE [LARGE SCALE GENOMIC DNA]</scope>
    <source>
        <strain evidence="10 11">Hp12</strain>
    </source>
</reference>
<comment type="catalytic activity">
    <reaction evidence="4">
        <text>D-arabinose 5-phosphate = D-ribulose 5-phosphate</text>
        <dbReference type="Rhea" id="RHEA:23104"/>
        <dbReference type="ChEBI" id="CHEBI:57693"/>
        <dbReference type="ChEBI" id="CHEBI:58121"/>
        <dbReference type="EC" id="5.3.1.13"/>
    </reaction>
</comment>
<dbReference type="InterPro" id="IPR046348">
    <property type="entry name" value="SIS_dom_sf"/>
</dbReference>
<dbReference type="FunFam" id="3.40.50.10490:FF:000011">
    <property type="entry name" value="Arabinose 5-phosphate isomerase"/>
    <property type="match status" value="1"/>
</dbReference>
<evidence type="ECO:0000256" key="2">
    <source>
        <dbReference type="ARBA" id="ARBA00022737"/>
    </source>
</evidence>
<keyword evidence="5" id="KW-0479">Metal-binding</keyword>
<dbReference type="RefSeq" id="WP_116686327.1">
    <property type="nucleotide sequence ID" value="NZ_CAWNYD010000002.1"/>
</dbReference>
<evidence type="ECO:0000256" key="4">
    <source>
        <dbReference type="PIRNR" id="PIRNR004692"/>
    </source>
</evidence>
<organism evidence="10 11">
    <name type="scientific">Pelagibaculum spongiae</name>
    <dbReference type="NCBI Taxonomy" id="2080658"/>
    <lineage>
        <taxon>Bacteria</taxon>
        <taxon>Pseudomonadati</taxon>
        <taxon>Pseudomonadota</taxon>
        <taxon>Gammaproteobacteria</taxon>
        <taxon>Oceanospirillales</taxon>
        <taxon>Pelagibaculum</taxon>
    </lineage>
</organism>
<evidence type="ECO:0000256" key="7">
    <source>
        <dbReference type="PROSITE-ProRule" id="PRU00703"/>
    </source>
</evidence>
<dbReference type="CDD" id="cd05014">
    <property type="entry name" value="SIS_Kpsf"/>
    <property type="match status" value="1"/>
</dbReference>
<dbReference type="SUPFAM" id="SSF53697">
    <property type="entry name" value="SIS domain"/>
    <property type="match status" value="1"/>
</dbReference>
<keyword evidence="5" id="KW-0862">Zinc</keyword>
<dbReference type="PIRSF" id="PIRSF004692">
    <property type="entry name" value="KdsD_KpsF"/>
    <property type="match status" value="1"/>
</dbReference>
<dbReference type="InterPro" id="IPR046342">
    <property type="entry name" value="CBS_dom_sf"/>
</dbReference>
<dbReference type="GO" id="GO:0005975">
    <property type="term" value="P:carbohydrate metabolic process"/>
    <property type="evidence" value="ECO:0007669"/>
    <property type="project" value="InterPro"/>
</dbReference>
<sequence length="326" mass="35474">MKIVTTSPHVTDYVQSITDTVKDVFLEQAAALQSLAERVDQTFEQAIELILNCQGRVIVCGMGKSGLIGRKIVATFASTGTPSFFMHPGEAFHGDLGMVKPIDVLLLISYSGETDEVLQLLPSVKSFGVPSIAITGGADSTLAKHSDVVLDCKVKREVCPNNLAPTTSTTATVAIGDALAVALMKQRNFQPEDFAQFHPGGSLGRRLLTRVKDVMHTKDLPFVKPEAAMTEVLFSMTKSRFGLALVVDQQKNLLGVVSDGDLRRALVQGIKIDQSTAKDIMSYQPKTISDREMLADAEETMREMQIKVLVAVDDHQQISGLVEWVQ</sequence>
<evidence type="ECO:0000256" key="1">
    <source>
        <dbReference type="ARBA" id="ARBA00008165"/>
    </source>
</evidence>